<evidence type="ECO:0008006" key="15">
    <source>
        <dbReference type="Google" id="ProtNLM"/>
    </source>
</evidence>
<dbReference type="GO" id="GO:0002052">
    <property type="term" value="P:positive regulation of neuroblast proliferation"/>
    <property type="evidence" value="ECO:0007669"/>
    <property type="project" value="TreeGrafter"/>
</dbReference>
<feature type="domain" description="EGF-like" evidence="10">
    <location>
        <begin position="473"/>
        <end position="508"/>
    </location>
</feature>
<sequence>MGLGMFSGSGLLSGSGSGSGVSSEESGSSSDSSSSSGESGELSGMSSGSSSSSSEEFSGFPSGFFPSGGSSGHSGEESGSGDTQVLLIDGKLVEVSTSHTHKEKELGGGGLEFSSSGSGSSGSGFFPDVTFLGSGFTDLTGSASGEQEASGSLHYGSGSGDISGSASGRSGSGFFPGVTFLGSGFTDLTGSASGEQEASGSLHYGSGSGDISGSASGSIDSGFFPGVTFLGSGFTDLTGSASGEQEASGSLHYGSGSGDISSSASGSSGSGFFPGVTFLGSGFTDLTGSASGEQEASGSLHYGYGAGRGGYASGFGTSGFPSGDMSGISRSSTSGEEDSAVTFLTSDFMTEVSKATTVSMELGAGPVEFSWKGSGSHTGSGADHPIQASGVSSGAHSGDLLPVVLSSPSINRELMEGTEGPEEAMAGGAELEETTSEFYMTFAPNLAPAGLAAPAISLQTSAVMEEPSSEEGIPNPCDPNPCGAGSCSVENGVGLCQCPPGKVGEGCQYDEQDCEEGWTKFQGNCYLHFPERETWLDAEQRCRDLSAHLVSIITPEEQHFVNSNGQDYQWIGLNDKTVENDFRWIDGTPLQFENWRPNQPDNYFNSGEDCVVMIWHENGQWNDVPCNYHLPFTCKTGPVYCGAPPEVENAKMFGSRREQYTVGSIIRYQCNPGLLQRHLPVVHCMADGQWEKPQVECMGAVPSPSNRIQRRSIRRRGESISSKRH</sequence>
<evidence type="ECO:0000313" key="13">
    <source>
        <dbReference type="Ensembl" id="ENSHHUP00000042304.1"/>
    </source>
</evidence>
<dbReference type="PROSITE" id="PS50923">
    <property type="entry name" value="SUSHI"/>
    <property type="match status" value="1"/>
</dbReference>
<keyword evidence="8" id="KW-0768">Sushi</keyword>
<feature type="region of interest" description="Disordered" evidence="9">
    <location>
        <begin position="371"/>
        <end position="394"/>
    </location>
</feature>
<feature type="compositionally biased region" description="Low complexity" evidence="9">
    <location>
        <begin position="240"/>
        <end position="250"/>
    </location>
</feature>
<dbReference type="InterPro" id="IPR001304">
    <property type="entry name" value="C-type_lectin-like"/>
</dbReference>
<dbReference type="SMART" id="SM00032">
    <property type="entry name" value="CCP"/>
    <property type="match status" value="1"/>
</dbReference>
<dbReference type="GeneTree" id="ENSGT00940000155971"/>
<keyword evidence="7" id="KW-0245">EGF-like domain</keyword>
<evidence type="ECO:0000256" key="5">
    <source>
        <dbReference type="ARBA" id="ARBA00023157"/>
    </source>
</evidence>
<dbReference type="SUPFAM" id="SSF56436">
    <property type="entry name" value="C-type lectin-like"/>
    <property type="match status" value="1"/>
</dbReference>
<evidence type="ECO:0000256" key="2">
    <source>
        <dbReference type="ARBA" id="ARBA00022525"/>
    </source>
</evidence>
<dbReference type="Gene3D" id="2.10.70.10">
    <property type="entry name" value="Complement Module, domain 1"/>
    <property type="match status" value="1"/>
</dbReference>
<evidence type="ECO:0000256" key="6">
    <source>
        <dbReference type="ARBA" id="ARBA00023180"/>
    </source>
</evidence>
<proteinExistence type="predicted"/>
<dbReference type="InterPro" id="IPR033987">
    <property type="entry name" value="CSPG_CTLD"/>
</dbReference>
<dbReference type="InterPro" id="IPR000436">
    <property type="entry name" value="Sushi_SCR_CCP_dom"/>
</dbReference>
<keyword evidence="2" id="KW-0964">Secreted</keyword>
<dbReference type="GO" id="GO:0007417">
    <property type="term" value="P:central nervous system development"/>
    <property type="evidence" value="ECO:0007669"/>
    <property type="project" value="TreeGrafter"/>
</dbReference>
<feature type="disulfide bond" evidence="8">
    <location>
        <begin position="670"/>
        <end position="697"/>
    </location>
</feature>
<dbReference type="Gene3D" id="3.10.100.10">
    <property type="entry name" value="Mannose-Binding Protein A, subunit A"/>
    <property type="match status" value="1"/>
</dbReference>
<dbReference type="Proteomes" id="UP000314982">
    <property type="component" value="Unassembled WGS sequence"/>
</dbReference>
<reference evidence="13" key="3">
    <citation type="submission" date="2025-09" db="UniProtKB">
        <authorList>
            <consortium name="Ensembl"/>
        </authorList>
    </citation>
    <scope>IDENTIFICATION</scope>
</reference>
<dbReference type="PANTHER" id="PTHR22804:SF42">
    <property type="entry name" value="AGGRECAN CORE PROTEIN"/>
    <property type="match status" value="1"/>
</dbReference>
<name>A0A4W5MXW4_9TELE</name>
<keyword evidence="6" id="KW-0325">Glycoprotein</keyword>
<keyword evidence="14" id="KW-1185">Reference proteome</keyword>
<protein>
    <recommendedName>
        <fullName evidence="15">Aggrecan a</fullName>
    </recommendedName>
</protein>
<evidence type="ECO:0000256" key="8">
    <source>
        <dbReference type="PROSITE-ProRule" id="PRU00302"/>
    </source>
</evidence>
<evidence type="ECO:0000256" key="7">
    <source>
        <dbReference type="PROSITE-ProRule" id="PRU00076"/>
    </source>
</evidence>
<dbReference type="PANTHER" id="PTHR22804">
    <property type="entry name" value="AGGRECAN/VERSICAN PROTEOGLYCAN"/>
    <property type="match status" value="1"/>
</dbReference>
<dbReference type="InterPro" id="IPR050691">
    <property type="entry name" value="Hyaluronan_bind_Proteoglycan"/>
</dbReference>
<dbReference type="InterPro" id="IPR035976">
    <property type="entry name" value="Sushi/SCR/CCP_sf"/>
</dbReference>
<feature type="disulfide bond" evidence="7">
    <location>
        <begin position="498"/>
        <end position="507"/>
    </location>
</feature>
<dbReference type="PROSITE" id="PS00615">
    <property type="entry name" value="C_TYPE_LECTIN_1"/>
    <property type="match status" value="1"/>
</dbReference>
<feature type="compositionally biased region" description="Low complexity" evidence="9">
    <location>
        <begin position="141"/>
        <end position="152"/>
    </location>
</feature>
<dbReference type="CDD" id="cd00033">
    <property type="entry name" value="CCP"/>
    <property type="match status" value="1"/>
</dbReference>
<dbReference type="AlphaFoldDB" id="A0A4W5MXW4"/>
<dbReference type="Pfam" id="PF00059">
    <property type="entry name" value="Lectin_C"/>
    <property type="match status" value="1"/>
</dbReference>
<feature type="disulfide bond" evidence="8">
    <location>
        <begin position="641"/>
        <end position="684"/>
    </location>
</feature>
<dbReference type="PROSITE" id="PS00022">
    <property type="entry name" value="EGF_1"/>
    <property type="match status" value="1"/>
</dbReference>
<feature type="region of interest" description="Disordered" evidence="9">
    <location>
        <begin position="141"/>
        <end position="167"/>
    </location>
</feature>
<reference evidence="13" key="2">
    <citation type="submission" date="2025-08" db="UniProtKB">
        <authorList>
            <consortium name="Ensembl"/>
        </authorList>
    </citation>
    <scope>IDENTIFICATION</scope>
</reference>
<keyword evidence="3" id="KW-0732">Signal</keyword>
<accession>A0A4W5MXW4</accession>
<dbReference type="PROSITE" id="PS50026">
    <property type="entry name" value="EGF_3"/>
    <property type="match status" value="1"/>
</dbReference>
<dbReference type="SUPFAM" id="SSF57535">
    <property type="entry name" value="Complement control module/SCR domain"/>
    <property type="match status" value="1"/>
</dbReference>
<feature type="region of interest" description="Disordered" evidence="9">
    <location>
        <begin position="1"/>
        <end position="82"/>
    </location>
</feature>
<organism evidence="13 14">
    <name type="scientific">Hucho hucho</name>
    <name type="common">huchen</name>
    <dbReference type="NCBI Taxonomy" id="62062"/>
    <lineage>
        <taxon>Eukaryota</taxon>
        <taxon>Metazoa</taxon>
        <taxon>Chordata</taxon>
        <taxon>Craniata</taxon>
        <taxon>Vertebrata</taxon>
        <taxon>Euteleostomi</taxon>
        <taxon>Actinopterygii</taxon>
        <taxon>Neopterygii</taxon>
        <taxon>Teleostei</taxon>
        <taxon>Protacanthopterygii</taxon>
        <taxon>Salmoniformes</taxon>
        <taxon>Salmonidae</taxon>
        <taxon>Salmoninae</taxon>
        <taxon>Hucho</taxon>
    </lineage>
</organism>
<dbReference type="InterPro" id="IPR018378">
    <property type="entry name" value="C-type_lectin_CS"/>
</dbReference>
<dbReference type="CDD" id="cd03588">
    <property type="entry name" value="CLECT_CSPGs"/>
    <property type="match status" value="1"/>
</dbReference>
<feature type="domain" description="C-type lectin" evidence="11">
    <location>
        <begin position="521"/>
        <end position="635"/>
    </location>
</feature>
<comment type="subcellular location">
    <subcellularLocation>
        <location evidence="1">Secreted</location>
    </subcellularLocation>
</comment>
<dbReference type="STRING" id="62062.ENSHHUP00000042304"/>
<feature type="region of interest" description="Disordered" evidence="9">
    <location>
        <begin position="240"/>
        <end position="260"/>
    </location>
</feature>
<dbReference type="GO" id="GO:0010001">
    <property type="term" value="P:glial cell differentiation"/>
    <property type="evidence" value="ECO:0007669"/>
    <property type="project" value="TreeGrafter"/>
</dbReference>
<dbReference type="GO" id="GO:0045202">
    <property type="term" value="C:synapse"/>
    <property type="evidence" value="ECO:0007669"/>
    <property type="project" value="TreeGrafter"/>
</dbReference>
<evidence type="ECO:0000256" key="9">
    <source>
        <dbReference type="SAM" id="MobiDB-lite"/>
    </source>
</evidence>
<dbReference type="FunFam" id="3.10.100.10:FF:000003">
    <property type="entry name" value="Versican core protein"/>
    <property type="match status" value="1"/>
</dbReference>
<keyword evidence="4" id="KW-0677">Repeat</keyword>
<evidence type="ECO:0000313" key="14">
    <source>
        <dbReference type="Proteomes" id="UP000314982"/>
    </source>
</evidence>
<evidence type="ECO:0000256" key="1">
    <source>
        <dbReference type="ARBA" id="ARBA00004613"/>
    </source>
</evidence>
<dbReference type="InterPro" id="IPR016186">
    <property type="entry name" value="C-type_lectin-like/link_sf"/>
</dbReference>
<dbReference type="Pfam" id="PF00084">
    <property type="entry name" value="Sushi"/>
    <property type="match status" value="1"/>
</dbReference>
<evidence type="ECO:0000259" key="11">
    <source>
        <dbReference type="PROSITE" id="PS50041"/>
    </source>
</evidence>
<dbReference type="GO" id="GO:0001501">
    <property type="term" value="P:skeletal system development"/>
    <property type="evidence" value="ECO:0007669"/>
    <property type="project" value="TreeGrafter"/>
</dbReference>
<dbReference type="GO" id="GO:0072534">
    <property type="term" value="C:perineuronal net"/>
    <property type="evidence" value="ECO:0007669"/>
    <property type="project" value="TreeGrafter"/>
</dbReference>
<dbReference type="FunFam" id="2.10.70.10:FF:000003">
    <property type="entry name" value="Versican core protein"/>
    <property type="match status" value="1"/>
</dbReference>
<dbReference type="GO" id="GO:0005615">
    <property type="term" value="C:extracellular space"/>
    <property type="evidence" value="ECO:0007669"/>
    <property type="project" value="TreeGrafter"/>
</dbReference>
<dbReference type="SMART" id="SM00034">
    <property type="entry name" value="CLECT"/>
    <property type="match status" value="1"/>
</dbReference>
<feature type="disulfide bond" evidence="7">
    <location>
        <begin position="477"/>
        <end position="487"/>
    </location>
</feature>
<evidence type="ECO:0000256" key="3">
    <source>
        <dbReference type="ARBA" id="ARBA00022729"/>
    </source>
</evidence>
<dbReference type="Ensembl" id="ENSHHUT00000043911.1">
    <property type="protein sequence ID" value="ENSHHUP00000042304.1"/>
    <property type="gene ID" value="ENSHHUG00000026068.1"/>
</dbReference>
<evidence type="ECO:0000259" key="12">
    <source>
        <dbReference type="PROSITE" id="PS50923"/>
    </source>
</evidence>
<comment type="caution">
    <text evidence="7">Lacks conserved residue(s) required for the propagation of feature annotation.</text>
</comment>
<keyword evidence="5 7" id="KW-1015">Disulfide bond</keyword>
<evidence type="ECO:0000256" key="4">
    <source>
        <dbReference type="ARBA" id="ARBA00022737"/>
    </source>
</evidence>
<dbReference type="PROSITE" id="PS50041">
    <property type="entry name" value="C_TYPE_LECTIN_2"/>
    <property type="match status" value="1"/>
</dbReference>
<feature type="compositionally biased region" description="Gly residues" evidence="9">
    <location>
        <begin position="1"/>
        <end position="19"/>
    </location>
</feature>
<reference evidence="14" key="1">
    <citation type="submission" date="2018-06" db="EMBL/GenBank/DDBJ databases">
        <title>Genome assembly of Danube salmon.</title>
        <authorList>
            <person name="Macqueen D.J."/>
            <person name="Gundappa M.K."/>
        </authorList>
    </citation>
    <scope>NUCLEOTIDE SEQUENCE [LARGE SCALE GENOMIC DNA]</scope>
</reference>
<feature type="domain" description="Sushi" evidence="12">
    <location>
        <begin position="639"/>
        <end position="699"/>
    </location>
</feature>
<dbReference type="InterPro" id="IPR000742">
    <property type="entry name" value="EGF"/>
</dbReference>
<feature type="region of interest" description="Disordered" evidence="9">
    <location>
        <begin position="97"/>
        <end position="119"/>
    </location>
</feature>
<dbReference type="InterPro" id="IPR016187">
    <property type="entry name" value="CTDL_fold"/>
</dbReference>
<evidence type="ECO:0000259" key="10">
    <source>
        <dbReference type="PROSITE" id="PS50026"/>
    </source>
</evidence>
<feature type="compositionally biased region" description="Low complexity" evidence="9">
    <location>
        <begin position="20"/>
        <end position="68"/>
    </location>
</feature>